<evidence type="ECO:0000256" key="1">
    <source>
        <dbReference type="ARBA" id="ARBA00004604"/>
    </source>
</evidence>
<sequence>MGLGDSIKRLSQSLGFGKAEDASEEKPGLDISRLQESDSESEIDQDQGNDSESEEEIEEEDMPLSEAELDDDADVVPFQKVTINNRPALKQALKSIELPAEAKTNFIEHMTITADSAVVLKDIYDDTERELAFYKQALEAASSGRKKFKKLKLPFSRPEDYFAEMVKSDEHMEKLKQKLITEETAKKASQEARRQRELKKFGKKVEHAKLQERQKEKRDTLDKIKNLKRKRANDDVSTDQFDVEIEDALRDKKQERDSKFKLGNTKRQAKNQKYGFGGKKSGSKRNTSESTMDISSFQHSRKQSRPGKSRRHK</sequence>
<dbReference type="EMBL" id="NDIQ01000001">
    <property type="protein sequence ID" value="PRT53076.1"/>
    <property type="molecule type" value="Genomic_DNA"/>
</dbReference>
<dbReference type="Pfam" id="PF05890">
    <property type="entry name" value="Ebp2"/>
    <property type="match status" value="1"/>
</dbReference>
<protein>
    <submittedName>
        <fullName evidence="7">rRNA-processing protein EBP2</fullName>
    </submittedName>
</protein>
<keyword evidence="3" id="KW-0690">Ribosome biogenesis</keyword>
<dbReference type="GeneID" id="36514445"/>
<evidence type="ECO:0000313" key="7">
    <source>
        <dbReference type="EMBL" id="PRT53076.1"/>
    </source>
</evidence>
<dbReference type="GO" id="GO:0030687">
    <property type="term" value="C:preribosome, large subunit precursor"/>
    <property type="evidence" value="ECO:0007669"/>
    <property type="project" value="TreeGrafter"/>
</dbReference>
<dbReference type="OrthoDB" id="443772at2759"/>
<comment type="similarity">
    <text evidence="2">Belongs to the EBP2 family.</text>
</comment>
<keyword evidence="4" id="KW-0175">Coiled coil</keyword>
<evidence type="ECO:0000256" key="6">
    <source>
        <dbReference type="SAM" id="MobiDB-lite"/>
    </source>
</evidence>
<keyword evidence="5" id="KW-0539">Nucleus</keyword>
<reference evidence="7 8" key="1">
    <citation type="submission" date="2017-04" db="EMBL/GenBank/DDBJ databases">
        <title>Genome sequencing of [Candida] sorbophila.</title>
        <authorList>
            <person name="Ahn J.O."/>
        </authorList>
    </citation>
    <scope>NUCLEOTIDE SEQUENCE [LARGE SCALE GENOMIC DNA]</scope>
    <source>
        <strain evidence="7 8">DS02</strain>
    </source>
</reference>
<feature type="compositionally biased region" description="Basic and acidic residues" evidence="6">
    <location>
        <begin position="18"/>
        <end position="36"/>
    </location>
</feature>
<dbReference type="GO" id="GO:0005730">
    <property type="term" value="C:nucleolus"/>
    <property type="evidence" value="ECO:0007669"/>
    <property type="project" value="UniProtKB-SubCell"/>
</dbReference>
<dbReference type="GO" id="GO:0034399">
    <property type="term" value="C:nuclear periphery"/>
    <property type="evidence" value="ECO:0007669"/>
    <property type="project" value="TreeGrafter"/>
</dbReference>
<proteinExistence type="inferred from homology"/>
<name>A0A2T0FDJ4_9ASCO</name>
<feature type="compositionally biased region" description="Acidic residues" evidence="6">
    <location>
        <begin position="37"/>
        <end position="71"/>
    </location>
</feature>
<dbReference type="RefSeq" id="XP_024663022.1">
    <property type="nucleotide sequence ID" value="XM_024807254.1"/>
</dbReference>
<dbReference type="AlphaFoldDB" id="A0A2T0FDJ4"/>
<keyword evidence="8" id="KW-1185">Reference proteome</keyword>
<evidence type="ECO:0000256" key="4">
    <source>
        <dbReference type="ARBA" id="ARBA00023054"/>
    </source>
</evidence>
<dbReference type="GO" id="GO:0006364">
    <property type="term" value="P:rRNA processing"/>
    <property type="evidence" value="ECO:0007669"/>
    <property type="project" value="TreeGrafter"/>
</dbReference>
<evidence type="ECO:0000256" key="3">
    <source>
        <dbReference type="ARBA" id="ARBA00022517"/>
    </source>
</evidence>
<feature type="region of interest" description="Disordered" evidence="6">
    <location>
        <begin position="12"/>
        <end position="71"/>
    </location>
</feature>
<dbReference type="InterPro" id="IPR008610">
    <property type="entry name" value="Ebp2"/>
</dbReference>
<evidence type="ECO:0000256" key="2">
    <source>
        <dbReference type="ARBA" id="ARBA00007336"/>
    </source>
</evidence>
<evidence type="ECO:0000256" key="5">
    <source>
        <dbReference type="ARBA" id="ARBA00023242"/>
    </source>
</evidence>
<dbReference type="STRING" id="45607.A0A2T0FDJ4"/>
<organism evidence="7 8">
    <name type="scientific">Wickerhamiella sorbophila</name>
    <dbReference type="NCBI Taxonomy" id="45607"/>
    <lineage>
        <taxon>Eukaryota</taxon>
        <taxon>Fungi</taxon>
        <taxon>Dikarya</taxon>
        <taxon>Ascomycota</taxon>
        <taxon>Saccharomycotina</taxon>
        <taxon>Dipodascomycetes</taxon>
        <taxon>Dipodascales</taxon>
        <taxon>Trichomonascaceae</taxon>
        <taxon>Wickerhamiella</taxon>
    </lineage>
</organism>
<feature type="compositionally biased region" description="Polar residues" evidence="6">
    <location>
        <begin position="288"/>
        <end position="298"/>
    </location>
</feature>
<accession>A0A2T0FDJ4</accession>
<feature type="region of interest" description="Disordered" evidence="6">
    <location>
        <begin position="250"/>
        <end position="313"/>
    </location>
</feature>
<dbReference type="Proteomes" id="UP000238350">
    <property type="component" value="Unassembled WGS sequence"/>
</dbReference>
<evidence type="ECO:0000313" key="8">
    <source>
        <dbReference type="Proteomes" id="UP000238350"/>
    </source>
</evidence>
<dbReference type="PANTHER" id="PTHR13028:SF0">
    <property type="entry name" value="RRNA-PROCESSING PROTEIN EBP2-RELATED"/>
    <property type="match status" value="1"/>
</dbReference>
<gene>
    <name evidence="7" type="ORF">B9G98_00696</name>
</gene>
<feature type="compositionally biased region" description="Basic residues" evidence="6">
    <location>
        <begin position="299"/>
        <end position="313"/>
    </location>
</feature>
<dbReference type="PANTHER" id="PTHR13028">
    <property type="entry name" value="RRNA PROCESSING PROTEIN EBNA1-BINDING PROTEIN-RELATED"/>
    <property type="match status" value="1"/>
</dbReference>
<comment type="subcellular location">
    <subcellularLocation>
        <location evidence="1">Nucleus</location>
        <location evidence="1">Nucleolus</location>
    </subcellularLocation>
</comment>
<feature type="compositionally biased region" description="Basic and acidic residues" evidence="6">
    <location>
        <begin position="250"/>
        <end position="260"/>
    </location>
</feature>
<comment type="caution">
    <text evidence="7">The sequence shown here is derived from an EMBL/GenBank/DDBJ whole genome shotgun (WGS) entry which is preliminary data.</text>
</comment>
<feature type="region of interest" description="Disordered" evidence="6">
    <location>
        <begin position="183"/>
        <end position="221"/>
    </location>
</feature>
<dbReference type="GO" id="GO:0042273">
    <property type="term" value="P:ribosomal large subunit biogenesis"/>
    <property type="evidence" value="ECO:0007669"/>
    <property type="project" value="TreeGrafter"/>
</dbReference>